<proteinExistence type="predicted"/>
<reference evidence="1 2" key="1">
    <citation type="submission" date="2020-04" db="EMBL/GenBank/DDBJ databases">
        <title>MicrobeNet Type strains.</title>
        <authorList>
            <person name="Nicholson A.C."/>
        </authorList>
    </citation>
    <scope>NUCLEOTIDE SEQUENCE [LARGE SCALE GENOMIC DNA]</scope>
    <source>
        <strain evidence="1 2">JCM 3332</strain>
    </source>
</reference>
<dbReference type="EMBL" id="JAAXOT010000022">
    <property type="protein sequence ID" value="NKY60419.1"/>
    <property type="molecule type" value="Genomic_DNA"/>
</dbReference>
<name>A0A846YTW3_9NOCA</name>
<evidence type="ECO:0000313" key="1">
    <source>
        <dbReference type="EMBL" id="NKY60419.1"/>
    </source>
</evidence>
<gene>
    <name evidence="1" type="ORF">HGA15_30640</name>
</gene>
<dbReference type="Proteomes" id="UP000570678">
    <property type="component" value="Unassembled WGS sequence"/>
</dbReference>
<sequence length="233" mass="26671">MGLENRSRSGAPLEDYEPIMRRVEHHLYIVEILEIGVKVGITSDPRGRIAQHRRDAAAYRREIGRVWISMPHADARANEEILKRLGDSGREYMDVDFETALTRARRLSMARATVARRRREELVESMPVELPRQVPTPPSGERLVHADSYRIDEAAQELRVMGFDTGKRRLTKLLREFGWVYRDRWGDLRADLESVRLGMVRDVEANEVESGGVELTSSGLDQLISLFSEEMAA</sequence>
<accession>A0A846YTW3</accession>
<keyword evidence="2" id="KW-1185">Reference proteome</keyword>
<evidence type="ECO:0000313" key="2">
    <source>
        <dbReference type="Proteomes" id="UP000570678"/>
    </source>
</evidence>
<dbReference type="RefSeq" id="WP_157117209.1">
    <property type="nucleotide sequence ID" value="NZ_JAAXOT010000022.1"/>
</dbReference>
<organism evidence="1 2">
    <name type="scientific">Nocardia flavorosea</name>
    <dbReference type="NCBI Taxonomy" id="53429"/>
    <lineage>
        <taxon>Bacteria</taxon>
        <taxon>Bacillati</taxon>
        <taxon>Actinomycetota</taxon>
        <taxon>Actinomycetes</taxon>
        <taxon>Mycobacteriales</taxon>
        <taxon>Nocardiaceae</taxon>
        <taxon>Nocardia</taxon>
    </lineage>
</organism>
<protein>
    <submittedName>
        <fullName evidence="1">Uncharacterized protein</fullName>
    </submittedName>
</protein>
<comment type="caution">
    <text evidence="1">The sequence shown here is derived from an EMBL/GenBank/DDBJ whole genome shotgun (WGS) entry which is preliminary data.</text>
</comment>
<dbReference type="AlphaFoldDB" id="A0A846YTW3"/>